<keyword evidence="2" id="KW-1185">Reference proteome</keyword>
<proteinExistence type="predicted"/>
<evidence type="ECO:0000313" key="1">
    <source>
        <dbReference type="EMBL" id="GMA93763.1"/>
    </source>
</evidence>
<dbReference type="SUPFAM" id="SSF46458">
    <property type="entry name" value="Globin-like"/>
    <property type="match status" value="1"/>
</dbReference>
<dbReference type="RefSeq" id="WP_284252705.1">
    <property type="nucleotide sequence ID" value="NZ_BSVB01000001.1"/>
</dbReference>
<dbReference type="EMBL" id="BSVB01000001">
    <property type="protein sequence ID" value="GMA93763.1"/>
    <property type="molecule type" value="Genomic_DNA"/>
</dbReference>
<evidence type="ECO:0000313" key="2">
    <source>
        <dbReference type="Proteomes" id="UP001157034"/>
    </source>
</evidence>
<dbReference type="CDD" id="cd08916">
    <property type="entry name" value="TrHb3_P"/>
    <property type="match status" value="1"/>
</dbReference>
<comment type="caution">
    <text evidence="1">The sequence shown here is derived from an EMBL/GenBank/DDBJ whole genome shotgun (WGS) entry which is preliminary data.</text>
</comment>
<name>A0ABQ6JZJ1_9MICO</name>
<dbReference type="Gene3D" id="1.10.490.10">
    <property type="entry name" value="Globins"/>
    <property type="match status" value="1"/>
</dbReference>
<sequence>MRDLADRSDVEELVSGFYRTAFADALIGPIFTEIARMDLERHLPIMCDFWETVLFGTGAYRRNALQAHVDLNALSP</sequence>
<evidence type="ECO:0008006" key="3">
    <source>
        <dbReference type="Google" id="ProtNLM"/>
    </source>
</evidence>
<dbReference type="InterPro" id="IPR009050">
    <property type="entry name" value="Globin-like_sf"/>
</dbReference>
<accession>A0ABQ6JZJ1</accession>
<protein>
    <recommendedName>
        <fullName evidence="3">Group III truncated hemoglobin</fullName>
    </recommendedName>
</protein>
<reference evidence="2" key="1">
    <citation type="journal article" date="2019" name="Int. J. Syst. Evol. Microbiol.">
        <title>The Global Catalogue of Microorganisms (GCM) 10K type strain sequencing project: providing services to taxonomists for standard genome sequencing and annotation.</title>
        <authorList>
            <consortium name="The Broad Institute Genomics Platform"/>
            <consortium name="The Broad Institute Genome Sequencing Center for Infectious Disease"/>
            <person name="Wu L."/>
            <person name="Ma J."/>
        </authorList>
    </citation>
    <scope>NUCLEOTIDE SEQUENCE [LARGE SCALE GENOMIC DNA]</scope>
    <source>
        <strain evidence="2">NBRC 108894</strain>
    </source>
</reference>
<dbReference type="InterPro" id="IPR012292">
    <property type="entry name" value="Globin/Proto"/>
</dbReference>
<dbReference type="Proteomes" id="UP001157034">
    <property type="component" value="Unassembled WGS sequence"/>
</dbReference>
<organism evidence="1 2">
    <name type="scientific">Pseudolysinimonas kribbensis</name>
    <dbReference type="NCBI Taxonomy" id="433641"/>
    <lineage>
        <taxon>Bacteria</taxon>
        <taxon>Bacillati</taxon>
        <taxon>Actinomycetota</taxon>
        <taxon>Actinomycetes</taxon>
        <taxon>Micrococcales</taxon>
        <taxon>Microbacteriaceae</taxon>
        <taxon>Pseudolysinimonas</taxon>
    </lineage>
</organism>
<gene>
    <name evidence="1" type="ORF">GCM10025881_05870</name>
</gene>